<evidence type="ECO:0000313" key="4">
    <source>
        <dbReference type="Proteomes" id="UP001152795"/>
    </source>
</evidence>
<dbReference type="InterPro" id="IPR032710">
    <property type="entry name" value="NTF2-like_dom_sf"/>
</dbReference>
<dbReference type="PROSITE" id="PS50177">
    <property type="entry name" value="NTF2_DOMAIN"/>
    <property type="match status" value="1"/>
</dbReference>
<proteinExistence type="predicted"/>
<evidence type="ECO:0000256" key="1">
    <source>
        <dbReference type="ARBA" id="ARBA00022884"/>
    </source>
</evidence>
<accession>A0A6S7K8N1</accession>
<dbReference type="Pfam" id="PF02136">
    <property type="entry name" value="NTF2"/>
    <property type="match status" value="1"/>
</dbReference>
<dbReference type="EMBL" id="CACRXK020029300">
    <property type="protein sequence ID" value="CAB4042006.1"/>
    <property type="molecule type" value="Genomic_DNA"/>
</dbReference>
<dbReference type="GO" id="GO:0003729">
    <property type="term" value="F:mRNA binding"/>
    <property type="evidence" value="ECO:0007669"/>
    <property type="project" value="TreeGrafter"/>
</dbReference>
<dbReference type="GO" id="GO:1990904">
    <property type="term" value="C:ribonucleoprotein complex"/>
    <property type="evidence" value="ECO:0007669"/>
    <property type="project" value="TreeGrafter"/>
</dbReference>
<evidence type="ECO:0000313" key="3">
    <source>
        <dbReference type="EMBL" id="CAB4042006.1"/>
    </source>
</evidence>
<dbReference type="InterPro" id="IPR039539">
    <property type="entry name" value="Ras_GTPase_bind_prot"/>
</dbReference>
<feature type="region of interest" description="Disordered" evidence="2">
    <location>
        <begin position="142"/>
        <end position="161"/>
    </location>
</feature>
<dbReference type="FunFam" id="3.10.450.50:FF:000015">
    <property type="entry name" value="Ras GTPase-activating protein-binding protein 2"/>
    <property type="match status" value="1"/>
</dbReference>
<comment type="caution">
    <text evidence="3">The sequence shown here is derived from an EMBL/GenBank/DDBJ whole genome shotgun (WGS) entry which is preliminary data.</text>
</comment>
<dbReference type="Proteomes" id="UP001152795">
    <property type="component" value="Unassembled WGS sequence"/>
</dbReference>
<dbReference type="InterPro" id="IPR018222">
    <property type="entry name" value="Nuclear_transport_factor_2_euk"/>
</dbReference>
<dbReference type="CDD" id="cd00780">
    <property type="entry name" value="NTF2"/>
    <property type="match status" value="1"/>
</dbReference>
<organism evidence="3 4">
    <name type="scientific">Paramuricea clavata</name>
    <name type="common">Red gorgonian</name>
    <name type="synonym">Violescent sea-whip</name>
    <dbReference type="NCBI Taxonomy" id="317549"/>
    <lineage>
        <taxon>Eukaryota</taxon>
        <taxon>Metazoa</taxon>
        <taxon>Cnidaria</taxon>
        <taxon>Anthozoa</taxon>
        <taxon>Octocorallia</taxon>
        <taxon>Malacalcyonacea</taxon>
        <taxon>Plexauridae</taxon>
        <taxon>Paramuricea</taxon>
    </lineage>
</organism>
<dbReference type="OrthoDB" id="339151at2759"/>
<gene>
    <name evidence="3" type="ORF">PACLA_8A019952</name>
</gene>
<keyword evidence="4" id="KW-1185">Reference proteome</keyword>
<protein>
    <submittedName>
        <fullName evidence="3">Ras GTPase-activating -binding 2-like isoform X1</fullName>
    </submittedName>
</protein>
<dbReference type="PANTHER" id="PTHR10693:SF20">
    <property type="entry name" value="AT27578P"/>
    <property type="match status" value="1"/>
</dbReference>
<keyword evidence="1" id="KW-0694">RNA-binding</keyword>
<dbReference type="InterPro" id="IPR002075">
    <property type="entry name" value="NTF2_dom"/>
</dbReference>
<reference evidence="3" key="1">
    <citation type="submission" date="2020-04" db="EMBL/GenBank/DDBJ databases">
        <authorList>
            <person name="Alioto T."/>
            <person name="Alioto T."/>
            <person name="Gomez Garrido J."/>
        </authorList>
    </citation>
    <scope>NUCLEOTIDE SEQUENCE</scope>
    <source>
        <strain evidence="3">A484AB</strain>
    </source>
</reference>
<dbReference type="SUPFAM" id="SSF54427">
    <property type="entry name" value="NTF2-like"/>
    <property type="match status" value="1"/>
</dbReference>
<evidence type="ECO:0000256" key="2">
    <source>
        <dbReference type="SAM" id="MobiDB-lite"/>
    </source>
</evidence>
<dbReference type="Gene3D" id="3.10.450.50">
    <property type="match status" value="1"/>
</dbReference>
<dbReference type="PANTHER" id="PTHR10693">
    <property type="entry name" value="RAS GTPASE-ACTIVATING PROTEIN-BINDING PROTEIN"/>
    <property type="match status" value="1"/>
</dbReference>
<dbReference type="GO" id="GO:0005829">
    <property type="term" value="C:cytosol"/>
    <property type="evidence" value="ECO:0007669"/>
    <property type="project" value="TreeGrafter"/>
</dbReference>
<feature type="compositionally biased region" description="Polar residues" evidence="2">
    <location>
        <begin position="148"/>
        <end position="161"/>
    </location>
</feature>
<name>A0A6S7K8N1_PARCT</name>
<sequence>MPVMAKPKPSADNVGCEFVRQYYTMLNKDPRQVHRFYSKDSVFFHGGPGNSHGKQPVVGQEEIYEQIEHLKFKDCYAKILQVDSQFTVGDSVVVQVCGEFSNNGEPTKKFVQTFVLVPEGLKKYHVHNDIFRYQEERFPDEVSDETGDVTNGKNLNNIRQI</sequence>
<dbReference type="AlphaFoldDB" id="A0A6S7K8N1"/>